<keyword evidence="4" id="KW-1185">Reference proteome</keyword>
<gene>
    <name evidence="3" type="ORF">BIY37_08265</name>
</gene>
<keyword evidence="2" id="KW-0472">Membrane</keyword>
<proteinExistence type="predicted"/>
<dbReference type="RefSeq" id="WP_070067349.1">
    <property type="nucleotide sequence ID" value="NZ_MJUW02000086.1"/>
</dbReference>
<evidence type="ECO:0000313" key="3">
    <source>
        <dbReference type="EMBL" id="OQD45511.1"/>
    </source>
</evidence>
<protein>
    <submittedName>
        <fullName evidence="3">Uncharacterized protein</fullName>
    </submittedName>
</protein>
<dbReference type="Proteomes" id="UP000242219">
    <property type="component" value="Unassembled WGS sequence"/>
</dbReference>
<keyword evidence="2" id="KW-0812">Transmembrane</keyword>
<sequence>MIDKLDKIITEKSEKIMANQKVEGLVNNLGGVLCFVCAVVFGIMFIVGGASLMKTGRNYVVKPSAEEKKEAEAASGAAPAEETTATEQSAE</sequence>
<accession>A0A1V6LZE4</accession>
<evidence type="ECO:0000313" key="4">
    <source>
        <dbReference type="Proteomes" id="UP000242219"/>
    </source>
</evidence>
<evidence type="ECO:0000256" key="2">
    <source>
        <dbReference type="SAM" id="Phobius"/>
    </source>
</evidence>
<name>A0A1V6LZE4_9BACT</name>
<keyword evidence="2" id="KW-1133">Transmembrane helix</keyword>
<evidence type="ECO:0000256" key="1">
    <source>
        <dbReference type="SAM" id="MobiDB-lite"/>
    </source>
</evidence>
<dbReference type="AlphaFoldDB" id="A0A1V6LZE4"/>
<feature type="region of interest" description="Disordered" evidence="1">
    <location>
        <begin position="70"/>
        <end position="91"/>
    </location>
</feature>
<feature type="compositionally biased region" description="Low complexity" evidence="1">
    <location>
        <begin position="73"/>
        <end position="91"/>
    </location>
</feature>
<dbReference type="EMBL" id="MJUW02000086">
    <property type="protein sequence ID" value="OQD45511.1"/>
    <property type="molecule type" value="Genomic_DNA"/>
</dbReference>
<organism evidence="3 4">
    <name type="scientific">Candidatus Brocadia sapporoensis</name>
    <dbReference type="NCBI Taxonomy" id="392547"/>
    <lineage>
        <taxon>Bacteria</taxon>
        <taxon>Pseudomonadati</taxon>
        <taxon>Planctomycetota</taxon>
        <taxon>Candidatus Brocadiia</taxon>
        <taxon>Candidatus Brocadiales</taxon>
        <taxon>Candidatus Brocadiaceae</taxon>
        <taxon>Candidatus Brocadia</taxon>
    </lineage>
</organism>
<feature type="transmembrane region" description="Helical" evidence="2">
    <location>
        <begin position="29"/>
        <end position="52"/>
    </location>
</feature>
<comment type="caution">
    <text evidence="3">The sequence shown here is derived from an EMBL/GenBank/DDBJ whole genome shotgun (WGS) entry which is preliminary data.</text>
</comment>
<reference evidence="3 4" key="1">
    <citation type="journal article" date="2016" name="Genome Announc.">
        <title>Draft Genome Sequence of the Anaerobic Ammonium-Oxidizing Bacterium 'Candidatus Brocadia sp. 40'.</title>
        <authorList>
            <person name="Ali M."/>
            <person name="Haroon M.F."/>
            <person name="Narita Y."/>
            <person name="Zhang L."/>
            <person name="Rangel Shaw D."/>
            <person name="Okabe S."/>
            <person name="Saikaly P.E."/>
        </authorList>
    </citation>
    <scope>NUCLEOTIDE SEQUENCE [LARGE SCALE GENOMIC DNA]</scope>
    <source>
        <strain evidence="3 4">40</strain>
    </source>
</reference>